<sequence length="491" mass="54462">MKAVILLCLVGVVVAQRNAICRLPKVVGPCKAALPRFYFNVDTGRCEDFRYGGCKGNENNFQLIEDCKKACEAPESTGNDYEHADFETSCKVPAEVGPCAAGMRRWFFNANTGACETFLYSGCGGNDNNYESQEECEFVCQPQTDFERDCLPEADSGPCFGYFPSWYFNVESGKCESFTYGGCKGNNNNYYVHADCVKTCENCDAHGFALSIAAHHNQPCFLPKKVGPCKAGIPRYYFDPNTGKCEPFLYGGCQGNANNFRTVKECLRFLQRGVEIQNPIEGRTSDDDVCKRPAKPGMCAGYFPRWFFNTETGKCEEFIYGGCQSNGNNFVTREQCEYTCPNTTLTVPGGHGNATCSLPKKVGPCRAAMPRYYFDVTTGKCEPFIYGGCEGNANNFHTLKHCEKTCKGTRSAIPGNRARPCATDHGHTHHDCESPKDPGPCFGYFPRWFFNVDTSECEQFIYGGCQGNDNNYWTLEQCQSTCARGTSLRGT</sequence>
<dbReference type="SMART" id="SM00131">
    <property type="entry name" value="KU"/>
    <property type="match status" value="7"/>
</dbReference>
<evidence type="ECO:0000313" key="9">
    <source>
        <dbReference type="EMBL" id="EEC05545.1"/>
    </source>
</evidence>
<dbReference type="GO" id="GO:0004867">
    <property type="term" value="F:serine-type endopeptidase inhibitor activity"/>
    <property type="evidence" value="ECO:0000318"/>
    <property type="project" value="GO_Central"/>
</dbReference>
<feature type="domain" description="BPTI/Kunitz inhibitor" evidence="8">
    <location>
        <begin position="90"/>
        <end position="140"/>
    </location>
</feature>
<evidence type="ECO:0000313" key="10">
    <source>
        <dbReference type="EnsemblMetazoa" id="ISCW003862-PA"/>
    </source>
</evidence>
<dbReference type="EMBL" id="ABJB010559386">
    <property type="status" value="NOT_ANNOTATED_CDS"/>
    <property type="molecule type" value="Genomic_DNA"/>
</dbReference>
<dbReference type="EnsemblMetazoa" id="ISCW003862-RA">
    <property type="protein sequence ID" value="ISCW003862-PA"/>
    <property type="gene ID" value="ISCW003862"/>
</dbReference>
<feature type="domain" description="BPTI/Kunitz inhibitor" evidence="8">
    <location>
        <begin position="432"/>
        <end position="482"/>
    </location>
</feature>
<organism>
    <name type="scientific">Ixodes scapularis</name>
    <name type="common">Black-legged tick</name>
    <name type="synonym">Deer tick</name>
    <dbReference type="NCBI Taxonomy" id="6945"/>
    <lineage>
        <taxon>Eukaryota</taxon>
        <taxon>Metazoa</taxon>
        <taxon>Ecdysozoa</taxon>
        <taxon>Arthropoda</taxon>
        <taxon>Chelicerata</taxon>
        <taxon>Arachnida</taxon>
        <taxon>Acari</taxon>
        <taxon>Parasitiformes</taxon>
        <taxon>Ixodida</taxon>
        <taxon>Ixodoidea</taxon>
        <taxon>Ixodidae</taxon>
        <taxon>Ixodinae</taxon>
        <taxon>Ixodes</taxon>
    </lineage>
</organism>
<protein>
    <submittedName>
        <fullName evidence="9 10">Serine proteinase inhibitor, putative</fullName>
    </submittedName>
</protein>
<dbReference type="MEROPS" id="I02.955"/>
<dbReference type="FunFam" id="4.10.410.10:FF:000004">
    <property type="entry name" value="Tissue factor pathway inhibitor"/>
    <property type="match status" value="1"/>
</dbReference>
<dbReference type="EMBL" id="ABJB010365302">
    <property type="status" value="NOT_ANNOTATED_CDS"/>
    <property type="molecule type" value="Genomic_DNA"/>
</dbReference>
<dbReference type="VEuPathDB" id="VectorBase:ISCI003862"/>
<dbReference type="CDD" id="cd22604">
    <property type="entry name" value="Kunitz_BmTI-like"/>
    <property type="match status" value="1"/>
</dbReference>
<dbReference type="OrthoDB" id="5950222at2759"/>
<reference evidence="9 11" key="1">
    <citation type="submission" date="2008-03" db="EMBL/GenBank/DDBJ databases">
        <title>Annotation of Ixodes scapularis.</title>
        <authorList>
            <consortium name="Ixodes scapularis Genome Project Consortium"/>
            <person name="Caler E."/>
            <person name="Hannick L.I."/>
            <person name="Bidwell S."/>
            <person name="Joardar V."/>
            <person name="Thiagarajan M."/>
            <person name="Amedeo P."/>
            <person name="Galinsky K.J."/>
            <person name="Schobel S."/>
            <person name="Inman J."/>
            <person name="Hostetler J."/>
            <person name="Miller J."/>
            <person name="Hammond M."/>
            <person name="Megy K."/>
            <person name="Lawson D."/>
            <person name="Kodira C."/>
            <person name="Sutton G."/>
            <person name="Meyer J."/>
            <person name="Hill C.A."/>
            <person name="Birren B."/>
            <person name="Nene V."/>
            <person name="Collins F."/>
            <person name="Alarcon-Chaidez F."/>
            <person name="Wikel S."/>
            <person name="Strausberg R."/>
        </authorList>
    </citation>
    <scope>NUCLEOTIDE SEQUENCE [LARGE SCALE GENOMIC DNA]</scope>
    <source>
        <strain evidence="11">Wikel</strain>
        <strain evidence="9">Wikel colony</strain>
    </source>
</reference>
<feature type="domain" description="BPTI/Kunitz inhibitor" evidence="8">
    <location>
        <begin position="290"/>
        <end position="340"/>
    </location>
</feature>
<keyword evidence="4" id="KW-0677">Repeat</keyword>
<dbReference type="FunFam" id="4.10.410.10:FF:000021">
    <property type="entry name" value="Serine protease inhibitor, putative"/>
    <property type="match status" value="2"/>
</dbReference>
<dbReference type="Gene3D" id="4.10.410.10">
    <property type="entry name" value="Pancreatic trypsin inhibitor Kunitz domain"/>
    <property type="match status" value="7"/>
</dbReference>
<dbReference type="AlphaFoldDB" id="B7PG23"/>
<evidence type="ECO:0000256" key="1">
    <source>
        <dbReference type="ARBA" id="ARBA00004613"/>
    </source>
</evidence>
<dbReference type="EMBL" id="ABJB010027744">
    <property type="status" value="NOT_ANNOTATED_CDS"/>
    <property type="molecule type" value="Genomic_DNA"/>
</dbReference>
<feature type="domain" description="BPTI/Kunitz inhibitor" evidence="8">
    <location>
        <begin position="356"/>
        <end position="406"/>
    </location>
</feature>
<evidence type="ECO:0000259" key="8">
    <source>
        <dbReference type="PROSITE" id="PS50279"/>
    </source>
</evidence>
<evidence type="ECO:0000256" key="4">
    <source>
        <dbReference type="ARBA" id="ARBA00022737"/>
    </source>
</evidence>
<evidence type="ECO:0000256" key="3">
    <source>
        <dbReference type="ARBA" id="ARBA00022690"/>
    </source>
</evidence>
<dbReference type="PROSITE" id="PS00280">
    <property type="entry name" value="BPTI_KUNITZ_1"/>
    <property type="match status" value="6"/>
</dbReference>
<dbReference type="InterPro" id="IPR036880">
    <property type="entry name" value="Kunitz_BPTI_sf"/>
</dbReference>
<dbReference type="EMBL" id="ABJB010733067">
    <property type="status" value="NOT_ANNOTATED_CDS"/>
    <property type="molecule type" value="Genomic_DNA"/>
</dbReference>
<dbReference type="EMBL" id="ABJB010267443">
    <property type="status" value="NOT_ANNOTATED_CDS"/>
    <property type="molecule type" value="Genomic_DNA"/>
</dbReference>
<feature type="domain" description="BPTI/Kunitz inhibitor" evidence="8">
    <location>
        <begin position="150"/>
        <end position="200"/>
    </location>
</feature>
<dbReference type="SUPFAM" id="SSF57362">
    <property type="entry name" value="BPTI-like"/>
    <property type="match status" value="7"/>
</dbReference>
<comment type="subcellular location">
    <subcellularLocation>
        <location evidence="1">Secreted</location>
    </subcellularLocation>
</comment>
<keyword evidence="11" id="KW-1185">Reference proteome</keyword>
<feature type="signal peptide" evidence="7">
    <location>
        <begin position="1"/>
        <end position="15"/>
    </location>
</feature>
<dbReference type="FunFam" id="4.10.410.10:FF:000015">
    <property type="entry name" value="WAP four-disulfide core domain 6A"/>
    <property type="match status" value="1"/>
</dbReference>
<dbReference type="PANTHER" id="PTHR10083">
    <property type="entry name" value="KUNITZ-TYPE PROTEASE INHIBITOR-RELATED"/>
    <property type="match status" value="1"/>
</dbReference>
<dbReference type="GO" id="GO:0005615">
    <property type="term" value="C:extracellular space"/>
    <property type="evidence" value="ECO:0000318"/>
    <property type="project" value="GO_Central"/>
</dbReference>
<evidence type="ECO:0000256" key="5">
    <source>
        <dbReference type="ARBA" id="ARBA00022900"/>
    </source>
</evidence>
<dbReference type="InParanoid" id="B7PG23"/>
<dbReference type="PROSITE" id="PS50279">
    <property type="entry name" value="BPTI_KUNITZ_2"/>
    <property type="match status" value="7"/>
</dbReference>
<dbReference type="Proteomes" id="UP000001555">
    <property type="component" value="Unassembled WGS sequence"/>
</dbReference>
<keyword evidence="2" id="KW-0964">Secreted</keyword>
<feature type="chain" id="PRO_5011935607" evidence="7">
    <location>
        <begin position="16"/>
        <end position="491"/>
    </location>
</feature>
<dbReference type="Pfam" id="PF00014">
    <property type="entry name" value="Kunitz_BPTI"/>
    <property type="match status" value="7"/>
</dbReference>
<dbReference type="InterPro" id="IPR020901">
    <property type="entry name" value="Prtase_inh_Kunz-CS"/>
</dbReference>
<evidence type="ECO:0000256" key="6">
    <source>
        <dbReference type="ARBA" id="ARBA00023157"/>
    </source>
</evidence>
<dbReference type="EMBL" id="ABJB010076663">
    <property type="status" value="NOT_ANNOTATED_CDS"/>
    <property type="molecule type" value="Genomic_DNA"/>
</dbReference>
<feature type="domain" description="BPTI/Kunitz inhibitor" evidence="8">
    <location>
        <begin position="21"/>
        <end position="71"/>
    </location>
</feature>
<dbReference type="PRINTS" id="PR00759">
    <property type="entry name" value="BASICPTASE"/>
</dbReference>
<gene>
    <name evidence="9" type="ORF">IscW_ISCW003862</name>
</gene>
<accession>B7PG23</accession>
<dbReference type="InterPro" id="IPR050098">
    <property type="entry name" value="TFPI/VKTCI-like"/>
</dbReference>
<dbReference type="PANTHER" id="PTHR10083:SF381">
    <property type="entry name" value="BPTI_KUNITZ INHIBITOR DOMAIN-CONTAINING PROTEIN"/>
    <property type="match status" value="1"/>
</dbReference>
<keyword evidence="7" id="KW-0732">Signal</keyword>
<dbReference type="SMR" id="B7PG23"/>
<dbReference type="VEuPathDB" id="VectorBase:ISCW003862"/>
<evidence type="ECO:0000313" key="11">
    <source>
        <dbReference type="Proteomes" id="UP000001555"/>
    </source>
</evidence>
<proteinExistence type="predicted"/>
<evidence type="ECO:0000256" key="2">
    <source>
        <dbReference type="ARBA" id="ARBA00022525"/>
    </source>
</evidence>
<name>B7PG23_IXOSC</name>
<dbReference type="CDD" id="cd22600">
    <property type="entry name" value="Kunitz_boophilin_2-like"/>
    <property type="match status" value="1"/>
</dbReference>
<dbReference type="EMBL" id="DS705698">
    <property type="protein sequence ID" value="EEC05545.1"/>
    <property type="molecule type" value="Genomic_DNA"/>
</dbReference>
<keyword evidence="5" id="KW-0722">Serine protease inhibitor</keyword>
<keyword evidence="3" id="KW-0646">Protease inhibitor</keyword>
<dbReference type="CDD" id="cd00109">
    <property type="entry name" value="Kunitz-type"/>
    <property type="match status" value="4"/>
</dbReference>
<evidence type="ECO:0000256" key="7">
    <source>
        <dbReference type="SAM" id="SignalP"/>
    </source>
</evidence>
<dbReference type="FunFam" id="4.10.410.10:FF:000020">
    <property type="entry name" value="Collagen, type VI, alpha 3"/>
    <property type="match status" value="1"/>
</dbReference>
<dbReference type="VEuPathDB" id="VectorBase:ISCP_024329"/>
<feature type="domain" description="BPTI/Kunitz inhibitor" evidence="8">
    <location>
        <begin position="220"/>
        <end position="270"/>
    </location>
</feature>
<reference evidence="10" key="2">
    <citation type="submission" date="2020-05" db="UniProtKB">
        <authorList>
            <consortium name="EnsemblMetazoa"/>
        </authorList>
    </citation>
    <scope>IDENTIFICATION</scope>
    <source>
        <strain evidence="10">wikel</strain>
    </source>
</reference>
<dbReference type="PaxDb" id="6945-B7PG23"/>
<dbReference type="InterPro" id="IPR002223">
    <property type="entry name" value="Kunitz_BPTI"/>
</dbReference>
<dbReference type="HOGENOM" id="CLU_555850_0_0_1"/>
<keyword evidence="6" id="KW-1015">Disulfide bond</keyword>